<dbReference type="Proteomes" id="UP001162992">
    <property type="component" value="Chromosome 17"/>
</dbReference>
<comment type="caution">
    <text evidence="1">The sequence shown here is derived from an EMBL/GenBank/DDBJ whole genome shotgun (WGS) entry which is preliminary data.</text>
</comment>
<organism evidence="1 2">
    <name type="scientific">Diphasiastrum complanatum</name>
    <name type="common">Issler's clubmoss</name>
    <name type="synonym">Lycopodium complanatum</name>
    <dbReference type="NCBI Taxonomy" id="34168"/>
    <lineage>
        <taxon>Eukaryota</taxon>
        <taxon>Viridiplantae</taxon>
        <taxon>Streptophyta</taxon>
        <taxon>Embryophyta</taxon>
        <taxon>Tracheophyta</taxon>
        <taxon>Lycopodiopsida</taxon>
        <taxon>Lycopodiales</taxon>
        <taxon>Lycopodiaceae</taxon>
        <taxon>Lycopodioideae</taxon>
        <taxon>Diphasiastrum</taxon>
    </lineage>
</organism>
<name>A0ACC2B8W5_DIPCM</name>
<sequence length="172" mass="19458">MDGMLAKASGYLFSWRAKKEISSFGDDINNMSTSVEEGAKHFFNRLRGTMQTPLPDLLRSYDLPKGLFPKNATHYEFDETTSKLTVILPWTCEVGFRDTSILRYAPRVTGTLQKGKLIDIEGLKTKVLLWVKVTSISAGDSNDKLYFNVGMKKSRSKEAYEISRNGIQVDEF</sequence>
<dbReference type="EMBL" id="CM055108">
    <property type="protein sequence ID" value="KAJ7526135.1"/>
    <property type="molecule type" value="Genomic_DNA"/>
</dbReference>
<gene>
    <name evidence="1" type="ORF">O6H91_17G083500</name>
</gene>
<keyword evidence="2" id="KW-1185">Reference proteome</keyword>
<protein>
    <submittedName>
        <fullName evidence="1">Uncharacterized protein</fullName>
    </submittedName>
</protein>
<proteinExistence type="predicted"/>
<evidence type="ECO:0000313" key="1">
    <source>
        <dbReference type="EMBL" id="KAJ7526135.1"/>
    </source>
</evidence>
<evidence type="ECO:0000313" key="2">
    <source>
        <dbReference type="Proteomes" id="UP001162992"/>
    </source>
</evidence>
<reference evidence="2" key="1">
    <citation type="journal article" date="2024" name="Proc. Natl. Acad. Sci. U.S.A.">
        <title>Extraordinary preservation of gene collinearity over three hundred million years revealed in homosporous lycophytes.</title>
        <authorList>
            <person name="Li C."/>
            <person name="Wickell D."/>
            <person name="Kuo L.Y."/>
            <person name="Chen X."/>
            <person name="Nie B."/>
            <person name="Liao X."/>
            <person name="Peng D."/>
            <person name="Ji J."/>
            <person name="Jenkins J."/>
            <person name="Williams M."/>
            <person name="Shu S."/>
            <person name="Plott C."/>
            <person name="Barry K."/>
            <person name="Rajasekar S."/>
            <person name="Grimwood J."/>
            <person name="Han X."/>
            <person name="Sun S."/>
            <person name="Hou Z."/>
            <person name="He W."/>
            <person name="Dai G."/>
            <person name="Sun C."/>
            <person name="Schmutz J."/>
            <person name="Leebens-Mack J.H."/>
            <person name="Li F.W."/>
            <person name="Wang L."/>
        </authorList>
    </citation>
    <scope>NUCLEOTIDE SEQUENCE [LARGE SCALE GENOMIC DNA]</scope>
    <source>
        <strain evidence="2">cv. PW_Plant_1</strain>
    </source>
</reference>
<accession>A0ACC2B8W5</accession>